<accession>A0ABR1FM07</accession>
<feature type="region of interest" description="Disordered" evidence="2">
    <location>
        <begin position="753"/>
        <end position="787"/>
    </location>
</feature>
<sequence length="787" mass="89051">MLECVAYPEMEKRLMALHESVTRTDEVAKLDVKAQLVTFSIDLERMRKTVEIAPSVGELTALKDMYGGKLKALKTFLNEKLTSIERDIRLESSSESMRIENTVIEKEVKNTEEMETMKEQIRVLQEELEFLRDDNQKQSGVLDARISDNQTTFEGQLAEVKGQNDKLKEIQALAQSLEKNQDSMAHREAELMGLIGDNRSKNEGTVSQIQGDVTFLKSLIDGNTNQFKQLKEEANELESRVDGIEVTLDQAQKRSMANNAKLKETEKRTSQLEADLEAIKTSDLADITTGLDAFKEEVKMKDEAVQNALTEHQTQMDTTASKLAKAEQEVYHVIPPKLNEQDMIIAALKNQVEEHKTSQDEWNEKTTDHMTEVEEKTTIELADLSGNGKQNTLAIGGLEADLAATKHTVSRDQEHMRGVESTVGQNHGVISKAVDVLKTDAERRFQHQEAQLGSEIGKLRDQMKDLFNSMEHEMSSKIKHSHNSPIHLSAEDQKQHLRNQASALAKISIRFEQQSHEKGKPAKELPRDMCRTISLVTQEMADYIAQKADVWAIEQTIHGAPEDHPYSDSTIETRRQRIFQNFMELVSEEITRRYPDAGSIRQDARAMTIRKIQVAIEMALSKFDQVTVVGNSRLLARRLDVPKCVTCDRPLYNRKNPYKDIGKLQDTPIIEGLSRPESSAAYTNPPTELGFHGTRPATSERRSPHYQKQLRNQEINKQRLQEAGTGGRPKAVMRGGFRMPKGQLSEEIQMRMTPNVIEAQRSLDSQDEQDPLMMQTSASLPNLNPSR</sequence>
<evidence type="ECO:0000313" key="4">
    <source>
        <dbReference type="Proteomes" id="UP001363151"/>
    </source>
</evidence>
<evidence type="ECO:0000256" key="1">
    <source>
        <dbReference type="SAM" id="Coils"/>
    </source>
</evidence>
<reference evidence="3 4" key="1">
    <citation type="submission" date="2024-03" db="EMBL/GenBank/DDBJ databases">
        <title>Aureococcus anophagefferens CCMP1851 and Kratosvirus quantuckense: Draft genome of a second virus-susceptible host strain in the model system.</title>
        <authorList>
            <person name="Chase E."/>
            <person name="Truchon A.R."/>
            <person name="Schepens W."/>
            <person name="Wilhelm S.W."/>
        </authorList>
    </citation>
    <scope>NUCLEOTIDE SEQUENCE [LARGE SCALE GENOMIC DNA]</scope>
    <source>
        <strain evidence="3 4">CCMP1851</strain>
    </source>
</reference>
<protein>
    <submittedName>
        <fullName evidence="3">Uncharacterized protein</fullName>
    </submittedName>
</protein>
<name>A0ABR1FM07_AURAN</name>
<dbReference type="Proteomes" id="UP001363151">
    <property type="component" value="Unassembled WGS sequence"/>
</dbReference>
<keyword evidence="4" id="KW-1185">Reference proteome</keyword>
<evidence type="ECO:0000256" key="2">
    <source>
        <dbReference type="SAM" id="MobiDB-lite"/>
    </source>
</evidence>
<comment type="caution">
    <text evidence="3">The sequence shown here is derived from an EMBL/GenBank/DDBJ whole genome shotgun (WGS) entry which is preliminary data.</text>
</comment>
<gene>
    <name evidence="3" type="ORF">SO694_000382140</name>
</gene>
<feature type="coiled-coil region" evidence="1">
    <location>
        <begin position="107"/>
        <end position="187"/>
    </location>
</feature>
<feature type="coiled-coil region" evidence="1">
    <location>
        <begin position="220"/>
        <end position="365"/>
    </location>
</feature>
<feature type="compositionally biased region" description="Polar residues" evidence="2">
    <location>
        <begin position="676"/>
        <end position="686"/>
    </location>
</feature>
<keyword evidence="1" id="KW-0175">Coiled coil</keyword>
<feature type="region of interest" description="Disordered" evidence="2">
    <location>
        <begin position="676"/>
        <end position="736"/>
    </location>
</feature>
<proteinExistence type="predicted"/>
<dbReference type="EMBL" id="JBBJCI010000363">
    <property type="protein sequence ID" value="KAK7233257.1"/>
    <property type="molecule type" value="Genomic_DNA"/>
</dbReference>
<feature type="compositionally biased region" description="Polar residues" evidence="2">
    <location>
        <begin position="774"/>
        <end position="787"/>
    </location>
</feature>
<evidence type="ECO:0000313" key="3">
    <source>
        <dbReference type="EMBL" id="KAK7233257.1"/>
    </source>
</evidence>
<organism evidence="3 4">
    <name type="scientific">Aureococcus anophagefferens</name>
    <name type="common">Harmful bloom alga</name>
    <dbReference type="NCBI Taxonomy" id="44056"/>
    <lineage>
        <taxon>Eukaryota</taxon>
        <taxon>Sar</taxon>
        <taxon>Stramenopiles</taxon>
        <taxon>Ochrophyta</taxon>
        <taxon>Pelagophyceae</taxon>
        <taxon>Pelagomonadales</taxon>
        <taxon>Pelagomonadaceae</taxon>
        <taxon>Aureococcus</taxon>
    </lineage>
</organism>